<dbReference type="EMBL" id="CAMAPE010000004">
    <property type="protein sequence ID" value="CAH9059863.1"/>
    <property type="molecule type" value="Genomic_DNA"/>
</dbReference>
<feature type="chain" id="PRO_5040213701" evidence="2">
    <location>
        <begin position="28"/>
        <end position="140"/>
    </location>
</feature>
<protein>
    <submittedName>
        <fullName evidence="3">Uncharacterized protein</fullName>
    </submittedName>
</protein>
<sequence length="140" mass="15130">MNISIQMMLSLSVILVSWLLLLDPSIAQSYSQQDASDDYSSSQLKAAAKDLVTDKLPGQPAAVSFNHYAGYVTVNKTNGRSLFYWFFESSTSPQQKPLLLWLNGGPGCSSVGYGASQEIGPFLIDGNGSGLAINPYSWNI</sequence>
<dbReference type="PANTHER" id="PTHR11802">
    <property type="entry name" value="SERINE PROTEASE FAMILY S10 SERINE CARBOXYPEPTIDASE"/>
    <property type="match status" value="1"/>
</dbReference>
<evidence type="ECO:0000256" key="1">
    <source>
        <dbReference type="ARBA" id="ARBA00009431"/>
    </source>
</evidence>
<keyword evidence="4" id="KW-1185">Reference proteome</keyword>
<reference evidence="3" key="1">
    <citation type="submission" date="2022-07" db="EMBL/GenBank/DDBJ databases">
        <authorList>
            <person name="Macas J."/>
            <person name="Novak P."/>
            <person name="Neumann P."/>
        </authorList>
    </citation>
    <scope>NUCLEOTIDE SEQUENCE</scope>
</reference>
<dbReference type="AlphaFoldDB" id="A0A9P0YIT0"/>
<feature type="non-terminal residue" evidence="3">
    <location>
        <position position="140"/>
    </location>
</feature>
<proteinExistence type="inferred from homology"/>
<comment type="similarity">
    <text evidence="1">Belongs to the peptidase S10 family.</text>
</comment>
<dbReference type="InterPro" id="IPR029058">
    <property type="entry name" value="AB_hydrolase_fold"/>
</dbReference>
<dbReference type="GO" id="GO:0006508">
    <property type="term" value="P:proteolysis"/>
    <property type="evidence" value="ECO:0007669"/>
    <property type="project" value="InterPro"/>
</dbReference>
<name>A0A9P0YIT0_CUSEU</name>
<evidence type="ECO:0000313" key="4">
    <source>
        <dbReference type="Proteomes" id="UP001152484"/>
    </source>
</evidence>
<dbReference type="SUPFAM" id="SSF53474">
    <property type="entry name" value="alpha/beta-Hydrolases"/>
    <property type="match status" value="1"/>
</dbReference>
<dbReference type="Gene3D" id="3.40.50.1820">
    <property type="entry name" value="alpha/beta hydrolase"/>
    <property type="match status" value="1"/>
</dbReference>
<evidence type="ECO:0000313" key="3">
    <source>
        <dbReference type="EMBL" id="CAH9059863.1"/>
    </source>
</evidence>
<dbReference type="Proteomes" id="UP001152484">
    <property type="component" value="Unassembled WGS sequence"/>
</dbReference>
<keyword evidence="2" id="KW-0732">Signal</keyword>
<dbReference type="Pfam" id="PF00450">
    <property type="entry name" value="Peptidase_S10"/>
    <property type="match status" value="1"/>
</dbReference>
<dbReference type="OrthoDB" id="443318at2759"/>
<evidence type="ECO:0000256" key="2">
    <source>
        <dbReference type="SAM" id="SignalP"/>
    </source>
</evidence>
<dbReference type="GO" id="GO:0004185">
    <property type="term" value="F:serine-type carboxypeptidase activity"/>
    <property type="evidence" value="ECO:0007669"/>
    <property type="project" value="InterPro"/>
</dbReference>
<dbReference type="PANTHER" id="PTHR11802:SF15">
    <property type="entry name" value="SERINE CARBOXYPEPTIDASE-LIKE 32"/>
    <property type="match status" value="1"/>
</dbReference>
<comment type="caution">
    <text evidence="3">The sequence shown here is derived from an EMBL/GenBank/DDBJ whole genome shotgun (WGS) entry which is preliminary data.</text>
</comment>
<dbReference type="GO" id="GO:0005773">
    <property type="term" value="C:vacuole"/>
    <property type="evidence" value="ECO:0007669"/>
    <property type="project" value="TreeGrafter"/>
</dbReference>
<accession>A0A9P0YIT0</accession>
<gene>
    <name evidence="3" type="ORF">CEURO_LOCUS1481</name>
</gene>
<organism evidence="3 4">
    <name type="scientific">Cuscuta europaea</name>
    <name type="common">European dodder</name>
    <dbReference type="NCBI Taxonomy" id="41803"/>
    <lineage>
        <taxon>Eukaryota</taxon>
        <taxon>Viridiplantae</taxon>
        <taxon>Streptophyta</taxon>
        <taxon>Embryophyta</taxon>
        <taxon>Tracheophyta</taxon>
        <taxon>Spermatophyta</taxon>
        <taxon>Magnoliopsida</taxon>
        <taxon>eudicotyledons</taxon>
        <taxon>Gunneridae</taxon>
        <taxon>Pentapetalae</taxon>
        <taxon>asterids</taxon>
        <taxon>lamiids</taxon>
        <taxon>Solanales</taxon>
        <taxon>Convolvulaceae</taxon>
        <taxon>Cuscuteae</taxon>
        <taxon>Cuscuta</taxon>
        <taxon>Cuscuta subgen. Cuscuta</taxon>
    </lineage>
</organism>
<dbReference type="InterPro" id="IPR001563">
    <property type="entry name" value="Peptidase_S10"/>
</dbReference>
<feature type="signal peptide" evidence="2">
    <location>
        <begin position="1"/>
        <end position="27"/>
    </location>
</feature>